<reference evidence="3 4" key="1">
    <citation type="submission" date="2016-08" db="EMBL/GenBank/DDBJ databases">
        <title>Analysis of Carbohydrate Active Enzymes in Thermogemmatispora T81 Reveals Carbohydrate Degradation Ability.</title>
        <authorList>
            <person name="Tomazini A."/>
            <person name="Lal S."/>
            <person name="Stott M."/>
            <person name="Henrissat B."/>
            <person name="Polikarpov I."/>
            <person name="Sparling R."/>
            <person name="Levin D.B."/>
        </authorList>
    </citation>
    <scope>NUCLEOTIDE SEQUENCE [LARGE SCALE GENOMIC DNA]</scope>
    <source>
        <strain evidence="3 4">T81</strain>
    </source>
</reference>
<evidence type="ECO:0000313" key="4">
    <source>
        <dbReference type="Proteomes" id="UP000248706"/>
    </source>
</evidence>
<dbReference type="SUPFAM" id="SSF52096">
    <property type="entry name" value="ClpP/crotonase"/>
    <property type="match status" value="1"/>
</dbReference>
<dbReference type="Gene3D" id="1.10.12.10">
    <property type="entry name" value="Lyase 2-enoyl-coa Hydratase, Chain A, domain 2"/>
    <property type="match status" value="1"/>
</dbReference>
<dbReference type="FunFam" id="1.10.12.10:FF:000001">
    <property type="entry name" value="Probable enoyl-CoA hydratase, mitochondrial"/>
    <property type="match status" value="1"/>
</dbReference>
<accession>A0A328VCG1</accession>
<dbReference type="InterPro" id="IPR001753">
    <property type="entry name" value="Enoyl-CoA_hydra/iso"/>
</dbReference>
<dbReference type="AlphaFoldDB" id="A0A328VCG1"/>
<dbReference type="Pfam" id="PF00378">
    <property type="entry name" value="ECH_1"/>
    <property type="match status" value="1"/>
</dbReference>
<dbReference type="OrthoDB" id="9777977at2"/>
<protein>
    <recommendedName>
        <fullName evidence="5">2-(1,2-epoxy-1,2-dihydrophenyl)acetyl-CoA isomerase</fullName>
    </recommendedName>
</protein>
<organism evidence="3 4">
    <name type="scientific">Thermogemmatispora tikiterensis</name>
    <dbReference type="NCBI Taxonomy" id="1825093"/>
    <lineage>
        <taxon>Bacteria</taxon>
        <taxon>Bacillati</taxon>
        <taxon>Chloroflexota</taxon>
        <taxon>Ktedonobacteria</taxon>
        <taxon>Thermogemmatisporales</taxon>
        <taxon>Thermogemmatisporaceae</taxon>
        <taxon>Thermogemmatispora</taxon>
    </lineage>
</organism>
<keyword evidence="4" id="KW-1185">Reference proteome</keyword>
<evidence type="ECO:0000313" key="3">
    <source>
        <dbReference type="EMBL" id="RAQ95297.1"/>
    </source>
</evidence>
<evidence type="ECO:0000256" key="2">
    <source>
        <dbReference type="ARBA" id="ARBA00023239"/>
    </source>
</evidence>
<dbReference type="InterPro" id="IPR029045">
    <property type="entry name" value="ClpP/crotonase-like_dom_sf"/>
</dbReference>
<comment type="caution">
    <text evidence="3">The sequence shown here is derived from an EMBL/GenBank/DDBJ whole genome shotgun (WGS) entry which is preliminary data.</text>
</comment>
<dbReference type="Gene3D" id="3.90.226.10">
    <property type="entry name" value="2-enoyl-CoA Hydratase, Chain A, domain 1"/>
    <property type="match status" value="1"/>
</dbReference>
<keyword evidence="2" id="KW-0456">Lyase</keyword>
<dbReference type="EMBL" id="MCIF01000002">
    <property type="protein sequence ID" value="RAQ95297.1"/>
    <property type="molecule type" value="Genomic_DNA"/>
</dbReference>
<dbReference type="CDD" id="cd06558">
    <property type="entry name" value="crotonase-like"/>
    <property type="match status" value="1"/>
</dbReference>
<dbReference type="PANTHER" id="PTHR43459">
    <property type="entry name" value="ENOYL-COA HYDRATASE"/>
    <property type="match status" value="1"/>
</dbReference>
<gene>
    <name evidence="3" type="ORF">A4R35_07100</name>
</gene>
<dbReference type="InterPro" id="IPR014748">
    <property type="entry name" value="Enoyl-CoA_hydra_C"/>
</dbReference>
<sequence length="265" mass="28662">MQKSFQHLLVDQAEGVLTIAFNRPEVRNAFNDRMLEELAAVLEEAAADAAVRCVVLTGAGGAFGSGQDLRAFEARAAGERRGRVSEHLQKYHRVIRCIREMQKPVIAAVRGVAAGASCSLALACDLRIASENARFLQAFARIGLIPDAGGGFFLTRLVGLGKALELAMLADEVAGPEAERLGLVNRCVPDAEFEEATRALARRLAQGPTRAYGLIKQLLNTAANSDLETVLRLEGELQEIAIETADHREGVAAFREKRPPRYSGQ</sequence>
<comment type="similarity">
    <text evidence="1">Belongs to the enoyl-CoA hydratase/isomerase family.</text>
</comment>
<name>A0A328VCG1_9CHLR</name>
<proteinExistence type="inferred from homology"/>
<evidence type="ECO:0008006" key="5">
    <source>
        <dbReference type="Google" id="ProtNLM"/>
    </source>
</evidence>
<dbReference type="PANTHER" id="PTHR43459:SF1">
    <property type="entry name" value="EG:BACN32G11.4 PROTEIN"/>
    <property type="match status" value="1"/>
</dbReference>
<dbReference type="Proteomes" id="UP000248706">
    <property type="component" value="Unassembled WGS sequence"/>
</dbReference>
<dbReference type="GO" id="GO:0016836">
    <property type="term" value="F:hydro-lyase activity"/>
    <property type="evidence" value="ECO:0007669"/>
    <property type="project" value="UniProtKB-ARBA"/>
</dbReference>
<evidence type="ECO:0000256" key="1">
    <source>
        <dbReference type="ARBA" id="ARBA00005254"/>
    </source>
</evidence>
<dbReference type="RefSeq" id="WP_112427908.1">
    <property type="nucleotide sequence ID" value="NZ_MCIF01000002.1"/>
</dbReference>